<dbReference type="AlphaFoldDB" id="A0A9P6TG44"/>
<keyword evidence="1" id="KW-0732">Signal</keyword>
<evidence type="ECO:0000313" key="3">
    <source>
        <dbReference type="Proteomes" id="UP000886653"/>
    </source>
</evidence>
<evidence type="ECO:0000256" key="1">
    <source>
        <dbReference type="SAM" id="SignalP"/>
    </source>
</evidence>
<accession>A0A9P6TG44</accession>
<name>A0A9P6TG44_9BASI</name>
<reference evidence="2" key="1">
    <citation type="submission" date="2013-11" db="EMBL/GenBank/DDBJ databases">
        <title>Genome sequence of the fusiform rust pathogen reveals effectors for host alternation and coevolution with pine.</title>
        <authorList>
            <consortium name="DOE Joint Genome Institute"/>
            <person name="Smith K."/>
            <person name="Pendleton A."/>
            <person name="Kubisiak T."/>
            <person name="Anderson C."/>
            <person name="Salamov A."/>
            <person name="Aerts A."/>
            <person name="Riley R."/>
            <person name="Clum A."/>
            <person name="Lindquist E."/>
            <person name="Ence D."/>
            <person name="Campbell M."/>
            <person name="Kronenberg Z."/>
            <person name="Feau N."/>
            <person name="Dhillon B."/>
            <person name="Hamelin R."/>
            <person name="Burleigh J."/>
            <person name="Smith J."/>
            <person name="Yandell M."/>
            <person name="Nelson C."/>
            <person name="Grigoriev I."/>
            <person name="Davis J."/>
        </authorList>
    </citation>
    <scope>NUCLEOTIDE SEQUENCE</scope>
    <source>
        <strain evidence="2">G11</strain>
    </source>
</reference>
<dbReference type="Gene3D" id="2.60.110.10">
    <property type="entry name" value="Thaumatin"/>
    <property type="match status" value="1"/>
</dbReference>
<feature type="signal peptide" evidence="1">
    <location>
        <begin position="1"/>
        <end position="23"/>
    </location>
</feature>
<dbReference type="InterPro" id="IPR037176">
    <property type="entry name" value="Osmotin/thaumatin-like_sf"/>
</dbReference>
<comment type="caution">
    <text evidence="2">The sequence shown here is derived from an EMBL/GenBank/DDBJ whole genome shotgun (WGS) entry which is preliminary data.</text>
</comment>
<proteinExistence type="predicted"/>
<dbReference type="EMBL" id="MU167213">
    <property type="protein sequence ID" value="KAG0151371.1"/>
    <property type="molecule type" value="Genomic_DNA"/>
</dbReference>
<dbReference type="Proteomes" id="UP000886653">
    <property type="component" value="Unassembled WGS sequence"/>
</dbReference>
<gene>
    <name evidence="2" type="ORF">CROQUDRAFT_667943</name>
</gene>
<feature type="chain" id="PRO_5040398503" evidence="1">
    <location>
        <begin position="24"/>
        <end position="164"/>
    </location>
</feature>
<dbReference type="OrthoDB" id="430315at2759"/>
<evidence type="ECO:0000313" key="2">
    <source>
        <dbReference type="EMBL" id="KAG0151371.1"/>
    </source>
</evidence>
<protein>
    <submittedName>
        <fullName evidence="2">Uncharacterized protein</fullName>
    </submittedName>
</protein>
<sequence>MTGLHSMLLIIATLASLLACVLAYTICFQNTVGTSPNGQPDQSVFLGQLLNPGQGTNFGVSNNQLGICAWGCKSLNYIYNCHCGACNGGLVCNNAGITSRDLLSEYGLGHDGQVYWTFSYICSQINIPTRLTGSDGQQAFQKPNDFRAIHNLAQGDTYNHHFCG</sequence>
<organism evidence="2 3">
    <name type="scientific">Cronartium quercuum f. sp. fusiforme G11</name>
    <dbReference type="NCBI Taxonomy" id="708437"/>
    <lineage>
        <taxon>Eukaryota</taxon>
        <taxon>Fungi</taxon>
        <taxon>Dikarya</taxon>
        <taxon>Basidiomycota</taxon>
        <taxon>Pucciniomycotina</taxon>
        <taxon>Pucciniomycetes</taxon>
        <taxon>Pucciniales</taxon>
        <taxon>Coleosporiaceae</taxon>
        <taxon>Cronartium</taxon>
    </lineage>
</organism>
<keyword evidence="3" id="KW-1185">Reference proteome</keyword>